<dbReference type="RefSeq" id="WP_068449480.1">
    <property type="nucleotide sequence ID" value="NZ_CANKUV010000005.1"/>
</dbReference>
<dbReference type="InterPro" id="IPR044878">
    <property type="entry name" value="UbiA_sf"/>
</dbReference>
<feature type="transmembrane region" description="Helical" evidence="6">
    <location>
        <begin position="275"/>
        <end position="297"/>
    </location>
</feature>
<feature type="transmembrane region" description="Helical" evidence="6">
    <location>
        <begin position="221"/>
        <end position="239"/>
    </location>
</feature>
<gene>
    <name evidence="7" type="ORF">LPB303_07855</name>
</gene>
<evidence type="ECO:0000256" key="1">
    <source>
        <dbReference type="ARBA" id="ARBA00004141"/>
    </source>
</evidence>
<keyword evidence="7" id="KW-0830">Ubiquinone</keyword>
<dbReference type="EMBL" id="LVWE01000029">
    <property type="protein sequence ID" value="OAD45301.1"/>
    <property type="molecule type" value="Genomic_DNA"/>
</dbReference>
<comment type="caution">
    <text evidence="7">The sequence shown here is derived from an EMBL/GenBank/DDBJ whole genome shotgun (WGS) entry which is preliminary data.</text>
</comment>
<evidence type="ECO:0000256" key="5">
    <source>
        <dbReference type="ARBA" id="ARBA00023136"/>
    </source>
</evidence>
<keyword evidence="3 6" id="KW-0812">Transmembrane</keyword>
<dbReference type="AlphaFoldDB" id="A0A176TCB9"/>
<dbReference type="STRING" id="1333662.LPB303_07855"/>
<dbReference type="Pfam" id="PF01040">
    <property type="entry name" value="UbiA"/>
    <property type="match status" value="1"/>
</dbReference>
<name>A0A176TCB9_9FLAO</name>
<evidence type="ECO:0000256" key="2">
    <source>
        <dbReference type="ARBA" id="ARBA00022475"/>
    </source>
</evidence>
<evidence type="ECO:0000256" key="4">
    <source>
        <dbReference type="ARBA" id="ARBA00022989"/>
    </source>
</evidence>
<keyword evidence="5 6" id="KW-0472">Membrane</keyword>
<proteinExistence type="predicted"/>
<dbReference type="GO" id="GO:0016765">
    <property type="term" value="F:transferase activity, transferring alkyl or aryl (other than methyl) groups"/>
    <property type="evidence" value="ECO:0007669"/>
    <property type="project" value="InterPro"/>
</dbReference>
<keyword evidence="8" id="KW-1185">Reference proteome</keyword>
<organism evidence="7 8">
    <name type="scientific">Polaribacter atrinae</name>
    <dbReference type="NCBI Taxonomy" id="1333662"/>
    <lineage>
        <taxon>Bacteria</taxon>
        <taxon>Pseudomonadati</taxon>
        <taxon>Bacteroidota</taxon>
        <taxon>Flavobacteriia</taxon>
        <taxon>Flavobacteriales</taxon>
        <taxon>Flavobacteriaceae</taxon>
    </lineage>
</organism>
<dbReference type="PANTHER" id="PTHR42723">
    <property type="entry name" value="CHLOROPHYLL SYNTHASE"/>
    <property type="match status" value="1"/>
</dbReference>
<protein>
    <submittedName>
        <fullName evidence="7">Ubiquinone biosynthesis protein UbiA</fullName>
    </submittedName>
</protein>
<feature type="transmembrane region" description="Helical" evidence="6">
    <location>
        <begin position="143"/>
        <end position="166"/>
    </location>
</feature>
<feature type="transmembrane region" description="Helical" evidence="6">
    <location>
        <begin position="53"/>
        <end position="72"/>
    </location>
</feature>
<dbReference type="InterPro" id="IPR050475">
    <property type="entry name" value="Prenyltransferase_related"/>
</dbReference>
<keyword evidence="2" id="KW-1003">Cell membrane</keyword>
<dbReference type="CDD" id="cd13961">
    <property type="entry name" value="PT_UbiA_DGGGPS"/>
    <property type="match status" value="1"/>
</dbReference>
<feature type="transmembrane region" description="Helical" evidence="6">
    <location>
        <begin position="20"/>
        <end position="41"/>
    </location>
</feature>
<evidence type="ECO:0000256" key="6">
    <source>
        <dbReference type="SAM" id="Phobius"/>
    </source>
</evidence>
<dbReference type="Proteomes" id="UP000076923">
    <property type="component" value="Unassembled WGS sequence"/>
</dbReference>
<sequence>MLSFKVKKNIFKLLSLVSVIRGYNILVLVLAQYLAAIFVFSPSKSLRNIIFDIDLLHIVLASICVVASGYIINNFYDAKVDRINRPLKAGLDNYVKQSTKLKLYFTLNFLGFIFGYLISVRAALFFAIYIFAIWFYSHKLKKYPFTGLVSATVLTILPFFAVFVHFQNFSKIIFAHAVFLFLVLMVRELLKDLQSMKGAIVNNYDTFPVVYGEVKTKQLSIFLLVLTLFPIVVLFSYPALSYMRYYFYFALFVLIFLGFYLWNSSEVKQYRLMHNVLKVLLLIGVFSLIFIDTSLIVEKVIDRLN</sequence>
<evidence type="ECO:0000256" key="3">
    <source>
        <dbReference type="ARBA" id="ARBA00022692"/>
    </source>
</evidence>
<comment type="subcellular location">
    <subcellularLocation>
        <location evidence="1">Membrane</location>
        <topology evidence="1">Multi-pass membrane protein</topology>
    </subcellularLocation>
</comment>
<feature type="transmembrane region" description="Helical" evidence="6">
    <location>
        <begin position="172"/>
        <end position="190"/>
    </location>
</feature>
<feature type="transmembrane region" description="Helical" evidence="6">
    <location>
        <begin position="109"/>
        <end position="136"/>
    </location>
</feature>
<dbReference type="PANTHER" id="PTHR42723:SF1">
    <property type="entry name" value="CHLOROPHYLL SYNTHASE, CHLOROPLASTIC"/>
    <property type="match status" value="1"/>
</dbReference>
<dbReference type="GO" id="GO:0016020">
    <property type="term" value="C:membrane"/>
    <property type="evidence" value="ECO:0007669"/>
    <property type="project" value="UniProtKB-SubCell"/>
</dbReference>
<evidence type="ECO:0000313" key="8">
    <source>
        <dbReference type="Proteomes" id="UP000076923"/>
    </source>
</evidence>
<evidence type="ECO:0000313" key="7">
    <source>
        <dbReference type="EMBL" id="OAD45301.1"/>
    </source>
</evidence>
<dbReference type="OrthoDB" id="1142538at2"/>
<reference evidence="7 8" key="1">
    <citation type="submission" date="2016-02" db="EMBL/GenBank/DDBJ databases">
        <title>Draft genome sequence of Polaribacter atrinae KACC17473.</title>
        <authorList>
            <person name="Shin S.-K."/>
            <person name="Yi H."/>
        </authorList>
    </citation>
    <scope>NUCLEOTIDE SEQUENCE [LARGE SCALE GENOMIC DNA]</scope>
    <source>
        <strain evidence="7 8">KACC 17473</strain>
    </source>
</reference>
<keyword evidence="4 6" id="KW-1133">Transmembrane helix</keyword>
<dbReference type="InterPro" id="IPR000537">
    <property type="entry name" value="UbiA_prenyltransferase"/>
</dbReference>
<dbReference type="Gene3D" id="1.10.357.140">
    <property type="entry name" value="UbiA prenyltransferase"/>
    <property type="match status" value="1"/>
</dbReference>
<accession>A0A176TCB9</accession>
<feature type="transmembrane region" description="Helical" evidence="6">
    <location>
        <begin position="245"/>
        <end position="263"/>
    </location>
</feature>